<sequence length="160" mass="16727">MRVIAVVEQPGGPVRAALQAAVGPKALVTAPCETPPPYDVVVWAQNPCPPQTMSLSARALTVCGENAGPALEHCRCDMVVTYGFSVRDTLTPSATLGEGRVVSLQRGLMTLDGRSVEPMEVPVGHLCGDMETRMAVAAVCLLLGAEQQKNESNAGNISLS</sequence>
<dbReference type="AlphaFoldDB" id="A0A9D1LM34"/>
<accession>A0A9D1LM34</accession>
<evidence type="ECO:0000313" key="2">
    <source>
        <dbReference type="Proteomes" id="UP000824073"/>
    </source>
</evidence>
<name>A0A9D1LM34_9CLOT</name>
<protein>
    <submittedName>
        <fullName evidence="1">Uncharacterized protein</fullName>
    </submittedName>
</protein>
<organism evidence="1 2">
    <name type="scientific">Candidatus Ventrousia excrementavium</name>
    <dbReference type="NCBI Taxonomy" id="2840961"/>
    <lineage>
        <taxon>Bacteria</taxon>
        <taxon>Bacillati</taxon>
        <taxon>Bacillota</taxon>
        <taxon>Clostridia</taxon>
        <taxon>Eubacteriales</taxon>
        <taxon>Clostridiaceae</taxon>
        <taxon>Clostridiaceae incertae sedis</taxon>
        <taxon>Candidatus Ventrousia</taxon>
    </lineage>
</organism>
<gene>
    <name evidence="1" type="ORF">IAB67_08730</name>
</gene>
<dbReference type="EMBL" id="DVMR01000065">
    <property type="protein sequence ID" value="HIU44364.1"/>
    <property type="molecule type" value="Genomic_DNA"/>
</dbReference>
<proteinExistence type="predicted"/>
<dbReference type="Proteomes" id="UP000824073">
    <property type="component" value="Unassembled WGS sequence"/>
</dbReference>
<comment type="caution">
    <text evidence="1">The sequence shown here is derived from an EMBL/GenBank/DDBJ whole genome shotgun (WGS) entry which is preliminary data.</text>
</comment>
<reference evidence="1" key="1">
    <citation type="submission" date="2020-10" db="EMBL/GenBank/DDBJ databases">
        <authorList>
            <person name="Gilroy R."/>
        </authorList>
    </citation>
    <scope>NUCLEOTIDE SEQUENCE</scope>
    <source>
        <strain evidence="1">CHK191-8634</strain>
    </source>
</reference>
<reference evidence="1" key="2">
    <citation type="journal article" date="2021" name="PeerJ">
        <title>Extensive microbial diversity within the chicken gut microbiome revealed by metagenomics and culture.</title>
        <authorList>
            <person name="Gilroy R."/>
            <person name="Ravi A."/>
            <person name="Getino M."/>
            <person name="Pursley I."/>
            <person name="Horton D.L."/>
            <person name="Alikhan N.F."/>
            <person name="Baker D."/>
            <person name="Gharbi K."/>
            <person name="Hall N."/>
            <person name="Watson M."/>
            <person name="Adriaenssens E.M."/>
            <person name="Foster-Nyarko E."/>
            <person name="Jarju S."/>
            <person name="Secka A."/>
            <person name="Antonio M."/>
            <person name="Oren A."/>
            <person name="Chaudhuri R.R."/>
            <person name="La Ragione R."/>
            <person name="Hildebrand F."/>
            <person name="Pallen M.J."/>
        </authorList>
    </citation>
    <scope>NUCLEOTIDE SEQUENCE</scope>
    <source>
        <strain evidence="1">CHK191-8634</strain>
    </source>
</reference>
<evidence type="ECO:0000313" key="1">
    <source>
        <dbReference type="EMBL" id="HIU44364.1"/>
    </source>
</evidence>